<keyword evidence="5" id="KW-1185">Reference proteome</keyword>
<feature type="compositionally biased region" description="Acidic residues" evidence="3">
    <location>
        <begin position="21"/>
        <end position="52"/>
    </location>
</feature>
<evidence type="ECO:0000256" key="2">
    <source>
        <dbReference type="ARBA" id="ARBA00017475"/>
    </source>
</evidence>
<feature type="compositionally biased region" description="Acidic residues" evidence="3">
    <location>
        <begin position="1"/>
        <end position="12"/>
    </location>
</feature>
<accession>A0AAV4S323</accession>
<dbReference type="PANTHER" id="PTHR13245">
    <property type="entry name" value="RRP15-LIKE PROTEIN"/>
    <property type="match status" value="1"/>
</dbReference>
<name>A0AAV4S323_CAEEX</name>
<dbReference type="GO" id="GO:0000460">
    <property type="term" value="P:maturation of 5.8S rRNA"/>
    <property type="evidence" value="ECO:0007669"/>
    <property type="project" value="TreeGrafter"/>
</dbReference>
<evidence type="ECO:0000256" key="1">
    <source>
        <dbReference type="ARBA" id="ARBA00007462"/>
    </source>
</evidence>
<evidence type="ECO:0000256" key="3">
    <source>
        <dbReference type="SAM" id="MobiDB-lite"/>
    </source>
</evidence>
<evidence type="ECO:0000313" key="5">
    <source>
        <dbReference type="Proteomes" id="UP001054945"/>
    </source>
</evidence>
<sequence>MEERIEIEDSDVEMGASDNASDNESDLSERNEDELNGNDVENFADESSDDDRETVKGNAGWADAIKSLVRRKKKQSKDKKLKEWESMCRVKPDIRNKDRERELIRIATGGVVQLFNSVEKHQKTLKTSKKKQKEKKLSVVKGNFMDILRECTKKEKTAEENPVVKKEKQEETWSILKDDFMMGANMKDWDKDEEDT</sequence>
<reference evidence="4 5" key="1">
    <citation type="submission" date="2021-06" db="EMBL/GenBank/DDBJ databases">
        <title>Caerostris extrusa draft genome.</title>
        <authorList>
            <person name="Kono N."/>
            <person name="Arakawa K."/>
        </authorList>
    </citation>
    <scope>NUCLEOTIDE SEQUENCE [LARGE SCALE GENOMIC DNA]</scope>
</reference>
<dbReference type="GO" id="GO:0000470">
    <property type="term" value="P:maturation of LSU-rRNA"/>
    <property type="evidence" value="ECO:0007669"/>
    <property type="project" value="TreeGrafter"/>
</dbReference>
<dbReference type="GO" id="GO:0030687">
    <property type="term" value="C:preribosome, large subunit precursor"/>
    <property type="evidence" value="ECO:0007669"/>
    <property type="project" value="TreeGrafter"/>
</dbReference>
<dbReference type="Pfam" id="PF07890">
    <property type="entry name" value="Rrp15p"/>
    <property type="match status" value="1"/>
</dbReference>
<gene>
    <name evidence="4" type="primary">RRP15</name>
    <name evidence="4" type="ORF">CEXT_554771</name>
</gene>
<comment type="similarity">
    <text evidence="1">Belongs to the RRP15 family.</text>
</comment>
<comment type="caution">
    <text evidence="4">The sequence shown here is derived from an EMBL/GenBank/DDBJ whole genome shotgun (WGS) entry which is preliminary data.</text>
</comment>
<dbReference type="PANTHER" id="PTHR13245:SF14">
    <property type="entry name" value="RRP15-LIKE PROTEIN"/>
    <property type="match status" value="1"/>
</dbReference>
<protein>
    <recommendedName>
        <fullName evidence="2">RRP15-like protein</fullName>
    </recommendedName>
</protein>
<dbReference type="EMBL" id="BPLR01008950">
    <property type="protein sequence ID" value="GIY28515.1"/>
    <property type="molecule type" value="Genomic_DNA"/>
</dbReference>
<dbReference type="AlphaFoldDB" id="A0AAV4S323"/>
<organism evidence="4 5">
    <name type="scientific">Caerostris extrusa</name>
    <name type="common">Bark spider</name>
    <name type="synonym">Caerostris bankana</name>
    <dbReference type="NCBI Taxonomy" id="172846"/>
    <lineage>
        <taxon>Eukaryota</taxon>
        <taxon>Metazoa</taxon>
        <taxon>Ecdysozoa</taxon>
        <taxon>Arthropoda</taxon>
        <taxon>Chelicerata</taxon>
        <taxon>Arachnida</taxon>
        <taxon>Araneae</taxon>
        <taxon>Araneomorphae</taxon>
        <taxon>Entelegynae</taxon>
        <taxon>Araneoidea</taxon>
        <taxon>Araneidae</taxon>
        <taxon>Caerostris</taxon>
    </lineage>
</organism>
<feature type="region of interest" description="Disordered" evidence="3">
    <location>
        <begin position="1"/>
        <end position="59"/>
    </location>
</feature>
<evidence type="ECO:0000313" key="4">
    <source>
        <dbReference type="EMBL" id="GIY28515.1"/>
    </source>
</evidence>
<dbReference type="InterPro" id="IPR012459">
    <property type="entry name" value="Rrp15"/>
</dbReference>
<proteinExistence type="inferred from homology"/>
<dbReference type="Proteomes" id="UP001054945">
    <property type="component" value="Unassembled WGS sequence"/>
</dbReference>